<dbReference type="Proteomes" id="UP001141806">
    <property type="component" value="Unassembled WGS sequence"/>
</dbReference>
<dbReference type="OrthoDB" id="1883156at2759"/>
<proteinExistence type="predicted"/>
<organism evidence="1 2">
    <name type="scientific">Protea cynaroides</name>
    <dbReference type="NCBI Taxonomy" id="273540"/>
    <lineage>
        <taxon>Eukaryota</taxon>
        <taxon>Viridiplantae</taxon>
        <taxon>Streptophyta</taxon>
        <taxon>Embryophyta</taxon>
        <taxon>Tracheophyta</taxon>
        <taxon>Spermatophyta</taxon>
        <taxon>Magnoliopsida</taxon>
        <taxon>Proteales</taxon>
        <taxon>Proteaceae</taxon>
        <taxon>Protea</taxon>
    </lineage>
</organism>
<protein>
    <submittedName>
        <fullName evidence="1">Uncharacterized protein</fullName>
    </submittedName>
</protein>
<evidence type="ECO:0000313" key="2">
    <source>
        <dbReference type="Proteomes" id="UP001141806"/>
    </source>
</evidence>
<reference evidence="1" key="1">
    <citation type="journal article" date="2023" name="Plant J.">
        <title>The genome of the king protea, Protea cynaroides.</title>
        <authorList>
            <person name="Chang J."/>
            <person name="Duong T.A."/>
            <person name="Schoeman C."/>
            <person name="Ma X."/>
            <person name="Roodt D."/>
            <person name="Barker N."/>
            <person name="Li Z."/>
            <person name="Van de Peer Y."/>
            <person name="Mizrachi E."/>
        </authorList>
    </citation>
    <scope>NUCLEOTIDE SEQUENCE</scope>
    <source>
        <tissue evidence="1">Young leaves</tissue>
    </source>
</reference>
<sequence>MAFSANILYQNKTLIPLDFQVLKLRNPKLFINSPSLSPQLQSKKRILASASTTNVASDFQVQKNNPASIKNWEDFARNVSGEWDGHGADFTSEGKPIELPESVVPEAFREWEVQVFDWQTQCPTLANSEERILAYKLIKLLPTVGCEADAATRYTIDERNIGGTDNQVSGFAYHPSGCYVALWPLEDHGSYRLLELEYCLVDPRNRESRVRIIQVVRADNTVSSLQNIRVFCEQWYGPFRNGEQLGGCSLRDSAFASTEALKISEVVGEWEGPVAVTRFLGAQTDIFQELVADKPQKSVRDQQGLILLPKQLWCSLKKGDSGEICGEVGWLLDHGLSITSKCFVSKDGKLKEIAIANETAVSEKK</sequence>
<evidence type="ECO:0000313" key="1">
    <source>
        <dbReference type="EMBL" id="KAJ4964080.1"/>
    </source>
</evidence>
<accession>A0A9Q0HE30</accession>
<name>A0A9Q0HE30_9MAGN</name>
<comment type="caution">
    <text evidence="1">The sequence shown here is derived from an EMBL/GenBank/DDBJ whole genome shotgun (WGS) entry which is preliminary data.</text>
</comment>
<dbReference type="AlphaFoldDB" id="A0A9Q0HE30"/>
<keyword evidence="2" id="KW-1185">Reference proteome</keyword>
<gene>
    <name evidence="1" type="ORF">NE237_024019</name>
</gene>
<dbReference type="EMBL" id="JAMYWD010000008">
    <property type="protein sequence ID" value="KAJ4964080.1"/>
    <property type="molecule type" value="Genomic_DNA"/>
</dbReference>